<gene>
    <name evidence="9" type="ORF">J2R99_001901</name>
</gene>
<dbReference type="PROSITE" id="PS50109">
    <property type="entry name" value="HIS_KIN"/>
    <property type="match status" value="1"/>
</dbReference>
<dbReference type="CDD" id="cd00082">
    <property type="entry name" value="HisKA"/>
    <property type="match status" value="1"/>
</dbReference>
<comment type="caution">
    <text evidence="9">The sequence shown here is derived from an EMBL/GenBank/DDBJ whole genome shotgun (WGS) entry which is preliminary data.</text>
</comment>
<dbReference type="Gene3D" id="3.30.565.10">
    <property type="entry name" value="Histidine kinase-like ATPase, C-terminal domain"/>
    <property type="match status" value="1"/>
</dbReference>
<feature type="domain" description="Histidine kinase" evidence="8">
    <location>
        <begin position="252"/>
        <end position="487"/>
    </location>
</feature>
<keyword evidence="5 9" id="KW-0418">Kinase</keyword>
<protein>
    <recommendedName>
        <fullName evidence="2">histidine kinase</fullName>
        <ecNumber evidence="2">2.7.13.3</ecNumber>
    </recommendedName>
</protein>
<dbReference type="EC" id="2.7.13.3" evidence="2"/>
<dbReference type="Pfam" id="PF00512">
    <property type="entry name" value="HisKA"/>
    <property type="match status" value="1"/>
</dbReference>
<dbReference type="InterPro" id="IPR036097">
    <property type="entry name" value="HisK_dim/P_sf"/>
</dbReference>
<evidence type="ECO:0000256" key="4">
    <source>
        <dbReference type="ARBA" id="ARBA00022679"/>
    </source>
</evidence>
<dbReference type="SUPFAM" id="SSF55874">
    <property type="entry name" value="ATPase domain of HSP90 chaperone/DNA topoisomerase II/histidine kinase"/>
    <property type="match status" value="1"/>
</dbReference>
<dbReference type="PANTHER" id="PTHR42878:SF15">
    <property type="entry name" value="BACTERIOPHYTOCHROME"/>
    <property type="match status" value="1"/>
</dbReference>
<sequence length="490" mass="54695">MKNSERRISRFILAAIVGGFLMLLAVGVSFLVVLRQTQVSAEWVAHTQEVAASLAELGAAIERSETARRGYLLSADERFANAFEQLAGEIETRMDAVDARITDNSDQQKRLAELRQLVATHLAYARDTLQNRRRARDDATPKMTFDRDDVDVIRRARAAAAEMLKAEEALLVERRARQFRNVQLSYVVLALSGLVFVALAAGTIWATRRNVHALATAGARLQLLNEDLESAVAERTTELQRANDEIQRFAYIVSHDLRSPLVNVMGFTSELEVATKPLTELIEKAREEAPDLVTEEVRLTIEEDLPEAIGFIRSSTQKMDRLINAILHLSRAGRRVLSPEKLDMNALVAGIADTLQHRLQELDAEIRIEPIPTLVTDRLAIEQIISNLVENSVKYLKPGRPGLIKVRGRQHSGRIIIEVEDNGRGIDPRDHERIFDLFRRSGSQDQPGEGIGLAHVRALAYRLGGTIECDSTLDEGATFRLSMPPELQKA</sequence>
<dbReference type="InterPro" id="IPR003661">
    <property type="entry name" value="HisK_dim/P_dom"/>
</dbReference>
<evidence type="ECO:0000256" key="1">
    <source>
        <dbReference type="ARBA" id="ARBA00000085"/>
    </source>
</evidence>
<keyword evidence="7" id="KW-1133">Transmembrane helix</keyword>
<dbReference type="Gene3D" id="1.10.287.130">
    <property type="match status" value="1"/>
</dbReference>
<reference evidence="9 10" key="1">
    <citation type="submission" date="2023-07" db="EMBL/GenBank/DDBJ databases">
        <title>Genomic Encyclopedia of Type Strains, Phase IV (KMG-IV): sequencing the most valuable type-strain genomes for metagenomic binning, comparative biology and taxonomic classification.</title>
        <authorList>
            <person name="Goeker M."/>
        </authorList>
    </citation>
    <scope>NUCLEOTIDE SEQUENCE [LARGE SCALE GENOMIC DNA]</scope>
    <source>
        <strain evidence="9 10">DSM 11549</strain>
    </source>
</reference>
<dbReference type="SMART" id="SM00388">
    <property type="entry name" value="HisKA"/>
    <property type="match status" value="1"/>
</dbReference>
<evidence type="ECO:0000256" key="3">
    <source>
        <dbReference type="ARBA" id="ARBA00022553"/>
    </source>
</evidence>
<dbReference type="SUPFAM" id="SSF47384">
    <property type="entry name" value="Homodimeric domain of signal transducing histidine kinase"/>
    <property type="match status" value="1"/>
</dbReference>
<feature type="transmembrane region" description="Helical" evidence="7">
    <location>
        <begin position="184"/>
        <end position="206"/>
    </location>
</feature>
<dbReference type="GO" id="GO:0016301">
    <property type="term" value="F:kinase activity"/>
    <property type="evidence" value="ECO:0007669"/>
    <property type="project" value="UniProtKB-KW"/>
</dbReference>
<dbReference type="Pfam" id="PF05227">
    <property type="entry name" value="CHASE3"/>
    <property type="match status" value="1"/>
</dbReference>
<dbReference type="Pfam" id="PF02518">
    <property type="entry name" value="HATPase_c"/>
    <property type="match status" value="1"/>
</dbReference>
<dbReference type="RefSeq" id="WP_307154259.1">
    <property type="nucleotide sequence ID" value="NZ_JAUSUK010000002.1"/>
</dbReference>
<keyword evidence="4" id="KW-0808">Transferase</keyword>
<evidence type="ECO:0000256" key="2">
    <source>
        <dbReference type="ARBA" id="ARBA00012438"/>
    </source>
</evidence>
<keyword evidence="7" id="KW-0472">Membrane</keyword>
<name>A0ABU0CAC7_9BRAD</name>
<evidence type="ECO:0000256" key="5">
    <source>
        <dbReference type="ARBA" id="ARBA00022777"/>
    </source>
</evidence>
<feature type="transmembrane region" description="Helical" evidence="7">
    <location>
        <begin position="12"/>
        <end position="34"/>
    </location>
</feature>
<evidence type="ECO:0000256" key="6">
    <source>
        <dbReference type="SAM" id="Coils"/>
    </source>
</evidence>
<evidence type="ECO:0000259" key="8">
    <source>
        <dbReference type="PROSITE" id="PS50109"/>
    </source>
</evidence>
<evidence type="ECO:0000256" key="7">
    <source>
        <dbReference type="SAM" id="Phobius"/>
    </source>
</evidence>
<keyword evidence="10" id="KW-1185">Reference proteome</keyword>
<organism evidence="9 10">
    <name type="scientific">Rhodopseudomonas julia</name>
    <dbReference type="NCBI Taxonomy" id="200617"/>
    <lineage>
        <taxon>Bacteria</taxon>
        <taxon>Pseudomonadati</taxon>
        <taxon>Pseudomonadota</taxon>
        <taxon>Alphaproteobacteria</taxon>
        <taxon>Hyphomicrobiales</taxon>
        <taxon>Nitrobacteraceae</taxon>
        <taxon>Rhodopseudomonas</taxon>
    </lineage>
</organism>
<dbReference type="InterPro" id="IPR007891">
    <property type="entry name" value="CHASE3"/>
</dbReference>
<keyword evidence="3" id="KW-0597">Phosphoprotein</keyword>
<keyword evidence="6" id="KW-0175">Coiled coil</keyword>
<evidence type="ECO:0000313" key="10">
    <source>
        <dbReference type="Proteomes" id="UP001230253"/>
    </source>
</evidence>
<evidence type="ECO:0000313" key="9">
    <source>
        <dbReference type="EMBL" id="MDQ0326032.1"/>
    </source>
</evidence>
<dbReference type="InterPro" id="IPR004358">
    <property type="entry name" value="Sig_transdc_His_kin-like_C"/>
</dbReference>
<dbReference type="CDD" id="cd19410">
    <property type="entry name" value="HK9-like_sensor"/>
    <property type="match status" value="1"/>
</dbReference>
<dbReference type="Proteomes" id="UP001230253">
    <property type="component" value="Unassembled WGS sequence"/>
</dbReference>
<dbReference type="InterPro" id="IPR005467">
    <property type="entry name" value="His_kinase_dom"/>
</dbReference>
<comment type="catalytic activity">
    <reaction evidence="1">
        <text>ATP + protein L-histidine = ADP + protein N-phospho-L-histidine.</text>
        <dbReference type="EC" id="2.7.13.3"/>
    </reaction>
</comment>
<accession>A0ABU0CAC7</accession>
<dbReference type="InterPro" id="IPR036890">
    <property type="entry name" value="HATPase_C_sf"/>
</dbReference>
<dbReference type="InterPro" id="IPR003594">
    <property type="entry name" value="HATPase_dom"/>
</dbReference>
<dbReference type="PRINTS" id="PR00344">
    <property type="entry name" value="BCTRLSENSOR"/>
</dbReference>
<keyword evidence="7" id="KW-0812">Transmembrane</keyword>
<proteinExistence type="predicted"/>
<dbReference type="PANTHER" id="PTHR42878">
    <property type="entry name" value="TWO-COMPONENT HISTIDINE KINASE"/>
    <property type="match status" value="1"/>
</dbReference>
<dbReference type="EMBL" id="JAUSUK010000002">
    <property type="protein sequence ID" value="MDQ0326032.1"/>
    <property type="molecule type" value="Genomic_DNA"/>
</dbReference>
<feature type="coiled-coil region" evidence="6">
    <location>
        <begin position="214"/>
        <end position="245"/>
    </location>
</feature>
<dbReference type="SMART" id="SM00387">
    <property type="entry name" value="HATPase_c"/>
    <property type="match status" value="1"/>
</dbReference>
<dbReference type="InterPro" id="IPR050351">
    <property type="entry name" value="BphY/WalK/GraS-like"/>
</dbReference>